<proteinExistence type="predicted"/>
<dbReference type="Proteomes" id="UP000247811">
    <property type="component" value="Unassembled WGS sequence"/>
</dbReference>
<evidence type="ECO:0000256" key="1">
    <source>
        <dbReference type="SAM" id="MobiDB-lite"/>
    </source>
</evidence>
<organism evidence="3 4">
    <name type="scientific">Sphaerotilus hippei</name>
    <dbReference type="NCBI Taxonomy" id="744406"/>
    <lineage>
        <taxon>Bacteria</taxon>
        <taxon>Pseudomonadati</taxon>
        <taxon>Pseudomonadota</taxon>
        <taxon>Betaproteobacteria</taxon>
        <taxon>Burkholderiales</taxon>
        <taxon>Sphaerotilaceae</taxon>
        <taxon>Sphaerotilus</taxon>
    </lineage>
</organism>
<gene>
    <name evidence="3" type="ORF">C7444_1189</name>
</gene>
<feature type="domain" description="Capsule biosynthesis GfcC-like C-terminal" evidence="2">
    <location>
        <begin position="181"/>
        <end position="240"/>
    </location>
</feature>
<evidence type="ECO:0000259" key="2">
    <source>
        <dbReference type="Pfam" id="PF06251"/>
    </source>
</evidence>
<dbReference type="Pfam" id="PF06251">
    <property type="entry name" value="Caps_syn_GfcC_C"/>
    <property type="match status" value="1"/>
</dbReference>
<feature type="region of interest" description="Disordered" evidence="1">
    <location>
        <begin position="279"/>
        <end position="300"/>
    </location>
</feature>
<keyword evidence="4" id="KW-1185">Reference proteome</keyword>
<comment type="caution">
    <text evidence="3">The sequence shown here is derived from an EMBL/GenBank/DDBJ whole genome shotgun (WGS) entry which is preliminary data.</text>
</comment>
<dbReference type="Gene3D" id="3.10.560.10">
    <property type="entry name" value="Outer membrane lipoprotein wza domain like"/>
    <property type="match status" value="1"/>
</dbReference>
<sequence>MLPSPFFLSSFRPRMTDSILVRVFTPTCGVALVIATLLCAPARVMAGSPDEPVAQPQRLSAWLEAHAAALADRYPLGAMWLVDAERVSQQQEREALLTQVARLRQSPAYQPGDVDRLLEVIRALPATGRVRTAAVDGRWLEANPARDPMLQPGDRLHVPPRPRSVAVLRSDGRWCHVLHAAAATARTYLDSCRTPEGASADWAWVVQPDGRLHKAGVADWNTTSPLSLAPGAWIWAPPAADHDAEATHEALARWLSLQGASGDPLAAGQILPIRSSDAELQAQRSERSREAGNRPTASDWGFVGLMQTPTARMREPGDFSLSFQRVWPYTNGNVFLQPFEALEVGFRYTDVANVAYGPESLSGDQSYKDKSIDLKLRLWSESRWAPELAVGVLDLGGTGLFGSEYLVASKRWGALDFSLGLAWGYLGRRGDMGNPLGGLSDRFKERPDSNSLMGQGGTVGYSRFFRGPVGLIGGVQWQPADGPVLLKAELDGNDYRNEPHGKAYAQKWPINLGLVYQVHPSVDLNIGYERGNKASLGIAFKVPLSRLSARKTLDPVPVPVVATRPTAAPDWSRTAAEVARQTGWAPEAVTLDAQRLQLDFAGAYSTYARDRLDKALAVMHRDAPASVETLEIRLRSMDEVQMSARTDRSEWVRSMTEPPRTARPADPVRLVQGLQADGPPPADRAAVRTEFDRPRLGVRPTVDLIQTIGGPDGFVLYQVSAAARASLRLPAGWQARGHVRLRLFDNYERFRYDGPSNLPRVRTHLREYLTTSRATLDSLTLSQSARLGADHYYAVYGGYFESMYGGVGGEWLYRPAGSRLAFGVDANRVRQRDFHQDLRFRDYQVNTGHATLYWDTGWNGVKASVSAGRYLAGDRGATVVLQKLFANGVSMAAFATRTNVSAAQFGEGSFDKGIVVGIPFDAFLPRSSALTASFLWRPLTRDGGAMVVRPVNLMGDTVWLDPTALSYRSAPLPDGELPPDDRAD</sequence>
<dbReference type="InterPro" id="IPR010344">
    <property type="entry name" value="YbjH"/>
</dbReference>
<name>A0A318GVQ1_9BURK</name>
<dbReference type="InterPro" id="IPR010425">
    <property type="entry name" value="Caps_synth_GfcC-like_C"/>
</dbReference>
<accession>A0A318GVQ1</accession>
<dbReference type="Pfam" id="PF06082">
    <property type="entry name" value="YjbH"/>
    <property type="match status" value="1"/>
</dbReference>
<evidence type="ECO:0000313" key="4">
    <source>
        <dbReference type="Proteomes" id="UP000247811"/>
    </source>
</evidence>
<protein>
    <submittedName>
        <fullName evidence="3">Capsule biosynthesis protein GfcC</fullName>
    </submittedName>
</protein>
<dbReference type="EMBL" id="QJJS01000018">
    <property type="protein sequence ID" value="PXW93641.1"/>
    <property type="molecule type" value="Genomic_DNA"/>
</dbReference>
<dbReference type="OrthoDB" id="19542at2"/>
<reference evidence="3 4" key="1">
    <citation type="submission" date="2018-05" db="EMBL/GenBank/DDBJ databases">
        <title>Genomic Encyclopedia of Type Strains, Phase IV (KMG-IV): sequencing the most valuable type-strain genomes for metagenomic binning, comparative biology and taxonomic classification.</title>
        <authorList>
            <person name="Goeker M."/>
        </authorList>
    </citation>
    <scope>NUCLEOTIDE SEQUENCE [LARGE SCALE GENOMIC DNA]</scope>
    <source>
        <strain evidence="3 4">DSM 566</strain>
    </source>
</reference>
<dbReference type="AlphaFoldDB" id="A0A318GVQ1"/>
<evidence type="ECO:0000313" key="3">
    <source>
        <dbReference type="EMBL" id="PXW93641.1"/>
    </source>
</evidence>